<accession>A0A974PVV6</accession>
<protein>
    <recommendedName>
        <fullName evidence="4">DUF3311 domain-containing protein</fullName>
    </recommendedName>
</protein>
<proteinExistence type="predicted"/>
<name>A0A974PVV6_9RHOO</name>
<evidence type="ECO:0000313" key="3">
    <source>
        <dbReference type="Proteomes" id="UP000663444"/>
    </source>
</evidence>
<dbReference type="KEGG" id="ares:IWH25_10865"/>
<organism evidence="2 3">
    <name type="scientific">Azospira restricta</name>
    <dbReference type="NCBI Taxonomy" id="404405"/>
    <lineage>
        <taxon>Bacteria</taxon>
        <taxon>Pseudomonadati</taxon>
        <taxon>Pseudomonadota</taxon>
        <taxon>Betaproteobacteria</taxon>
        <taxon>Rhodocyclales</taxon>
        <taxon>Rhodocyclaceae</taxon>
        <taxon>Azospira</taxon>
    </lineage>
</organism>
<feature type="transmembrane region" description="Helical" evidence="1">
    <location>
        <begin position="12"/>
        <end position="30"/>
    </location>
</feature>
<keyword evidence="1" id="KW-0472">Membrane</keyword>
<dbReference type="RefSeq" id="WP_203385827.1">
    <property type="nucleotide sequence ID" value="NZ_CP064781.1"/>
</dbReference>
<dbReference type="EMBL" id="CP064781">
    <property type="protein sequence ID" value="QRJ62296.1"/>
    <property type="molecule type" value="Genomic_DNA"/>
</dbReference>
<evidence type="ECO:0008006" key="4">
    <source>
        <dbReference type="Google" id="ProtNLM"/>
    </source>
</evidence>
<sequence length="64" mass="7251">MNKPNIKAQRLAAVFVLGCLLFNYPLLALFNRDELFAGVPLLFVYAYAAWVLLIALLALIVERR</sequence>
<keyword evidence="3" id="KW-1185">Reference proteome</keyword>
<keyword evidence="1" id="KW-1133">Transmembrane helix</keyword>
<feature type="transmembrane region" description="Helical" evidence="1">
    <location>
        <begin position="42"/>
        <end position="61"/>
    </location>
</feature>
<reference evidence="2" key="1">
    <citation type="submission" date="2020-11" db="EMBL/GenBank/DDBJ databases">
        <title>Azospira restricta DSM 18626 genome sequence.</title>
        <authorList>
            <person name="Moe W.M."/>
        </authorList>
    </citation>
    <scope>NUCLEOTIDE SEQUENCE</scope>
    <source>
        <strain evidence="2">DSM 18626</strain>
    </source>
</reference>
<keyword evidence="1" id="KW-0812">Transmembrane</keyword>
<gene>
    <name evidence="2" type="ORF">IWH25_10865</name>
</gene>
<evidence type="ECO:0000313" key="2">
    <source>
        <dbReference type="EMBL" id="QRJ62296.1"/>
    </source>
</evidence>
<dbReference type="Proteomes" id="UP000663444">
    <property type="component" value="Chromosome"/>
</dbReference>
<evidence type="ECO:0000256" key="1">
    <source>
        <dbReference type="SAM" id="Phobius"/>
    </source>
</evidence>
<dbReference type="AlphaFoldDB" id="A0A974PVV6"/>